<comment type="function">
    <text evidence="1">Catalyzes the ATP-dependent phosphorylation of thiamine-monophosphate (TMP) to form thiamine-pyrophosphate (TPP), the active form of vitamin B1.</text>
</comment>
<dbReference type="Gene3D" id="3.90.650.10">
    <property type="entry name" value="PurM-like C-terminal domain"/>
    <property type="match status" value="1"/>
</dbReference>
<dbReference type="InterPro" id="IPR036921">
    <property type="entry name" value="PurM-like_N_sf"/>
</dbReference>
<dbReference type="PANTHER" id="PTHR30270">
    <property type="entry name" value="THIAMINE-MONOPHOSPHATE KINASE"/>
    <property type="match status" value="1"/>
</dbReference>
<feature type="binding site" evidence="1">
    <location>
        <position position="52"/>
    </location>
    <ligand>
        <name>Mg(2+)</name>
        <dbReference type="ChEBI" id="CHEBI:18420"/>
        <label>1</label>
    </ligand>
</feature>
<dbReference type="InterPro" id="IPR016188">
    <property type="entry name" value="PurM-like_N"/>
</dbReference>
<dbReference type="RefSeq" id="WP_022382446.1">
    <property type="nucleotide sequence ID" value="NZ_AP019697.1"/>
</dbReference>
<feature type="binding site" evidence="1">
    <location>
        <position position="218"/>
    </location>
    <ligand>
        <name>Mg(2+)</name>
        <dbReference type="ChEBI" id="CHEBI:18420"/>
        <label>3</label>
    </ligand>
</feature>
<feature type="domain" description="PurM-like C-terminal" evidence="3">
    <location>
        <begin position="161"/>
        <end position="309"/>
    </location>
</feature>
<dbReference type="Proteomes" id="UP000320585">
    <property type="component" value="Chromosome"/>
</dbReference>
<gene>
    <name evidence="1 4" type="primary">thiL</name>
    <name evidence="4" type="ORF">Dia5BBH33_11220</name>
</gene>
<protein>
    <recommendedName>
        <fullName evidence="1">Thiamine-monophosphate kinase</fullName>
        <shortName evidence="1">TMP kinase</shortName>
        <shortName evidence="1">Thiamine-phosphate kinase</shortName>
        <ecNumber evidence="1">2.7.4.16</ecNumber>
    </recommendedName>
</protein>
<dbReference type="CDD" id="cd02194">
    <property type="entry name" value="ThiL"/>
    <property type="match status" value="1"/>
</dbReference>
<feature type="binding site" evidence="1">
    <location>
        <position position="36"/>
    </location>
    <ligand>
        <name>Mg(2+)</name>
        <dbReference type="ChEBI" id="CHEBI:18420"/>
        <label>4</label>
    </ligand>
</feature>
<keyword evidence="1" id="KW-0547">Nucleotide-binding</keyword>
<accession>A0A8D4UUI1</accession>
<proteinExistence type="inferred from homology"/>
<dbReference type="Gene3D" id="3.30.1330.10">
    <property type="entry name" value="PurM-like, N-terminal domain"/>
    <property type="match status" value="1"/>
</dbReference>
<feature type="binding site" evidence="1">
    <location>
        <position position="53"/>
    </location>
    <ligand>
        <name>Mg(2+)</name>
        <dbReference type="ChEBI" id="CHEBI:18420"/>
        <label>1</label>
    </ligand>
</feature>
<dbReference type="GO" id="GO:0009228">
    <property type="term" value="P:thiamine biosynthetic process"/>
    <property type="evidence" value="ECO:0007669"/>
    <property type="project" value="UniProtKB-KW"/>
</dbReference>
<dbReference type="OrthoDB" id="9802811at2"/>
<feature type="binding site" evidence="1">
    <location>
        <position position="156"/>
    </location>
    <ligand>
        <name>ATP</name>
        <dbReference type="ChEBI" id="CHEBI:30616"/>
    </ligand>
</feature>
<comment type="similarity">
    <text evidence="1">Belongs to the thiamine-monophosphate kinase family.</text>
</comment>
<dbReference type="AlphaFoldDB" id="A0A8D4UUI1"/>
<feature type="binding site" evidence="1">
    <location>
        <position position="130"/>
    </location>
    <ligand>
        <name>Mg(2+)</name>
        <dbReference type="ChEBI" id="CHEBI:18420"/>
        <label>1</label>
    </ligand>
</feature>
<feature type="binding site" evidence="1">
    <location>
        <position position="221"/>
    </location>
    <ligand>
        <name>Mg(2+)</name>
        <dbReference type="ChEBI" id="CHEBI:18420"/>
        <label>5</label>
    </ligand>
</feature>
<dbReference type="GO" id="GO:0005524">
    <property type="term" value="F:ATP binding"/>
    <property type="evidence" value="ECO:0007669"/>
    <property type="project" value="UniProtKB-UniRule"/>
</dbReference>
<feature type="binding site" evidence="1">
    <location>
        <position position="323"/>
    </location>
    <ligand>
        <name>substrate</name>
    </ligand>
</feature>
<dbReference type="GO" id="GO:0009030">
    <property type="term" value="F:thiamine-phosphate kinase activity"/>
    <property type="evidence" value="ECO:0007669"/>
    <property type="project" value="UniProtKB-UniRule"/>
</dbReference>
<dbReference type="GO" id="GO:0000287">
    <property type="term" value="F:magnesium ion binding"/>
    <property type="evidence" value="ECO:0007669"/>
    <property type="project" value="UniProtKB-UniRule"/>
</dbReference>
<dbReference type="InterPro" id="IPR036676">
    <property type="entry name" value="PurM-like_C_sf"/>
</dbReference>
<dbReference type="InterPro" id="IPR006283">
    <property type="entry name" value="ThiL-like"/>
</dbReference>
<dbReference type="NCBIfam" id="TIGR01379">
    <property type="entry name" value="thiL"/>
    <property type="match status" value="1"/>
</dbReference>
<sequence length="328" mass="35607">MTEKTISDIGEFGLIKLISHDLIYRPEFVKIGPGDDGAVYSIPDGFDQVISTDTMVEGIHFTSVTMSAYDVGWKLCASNFSDMAAMGADPIGFVISAAFPEKLYTSWVERCYEGIRDCCKEYRVNLLGGDMTGSVSGIIMTGTVVGIVPKDTAVRRSGARRGDVVFVTGHPGDSAGGLYALLHENKEYSGLIEKHKHPRPQIEWGTLLREAGASSLNDISDGISREVNEIAEASGVSIKIDKSSIPVSAEALEYGRKAGIDPLSWALDGGEDYELIGTISKEDFEKVKNRPGIKEIGVVTDKPGKGVFLKQEGHLELLEVHGYDHFEK</sequence>
<feature type="binding site" evidence="1">
    <location>
        <position position="112"/>
    </location>
    <ligand>
        <name>ATP</name>
        <dbReference type="ChEBI" id="CHEBI:30616"/>
    </ligand>
</feature>
<keyword evidence="1" id="KW-0808">Transferase</keyword>
<organism evidence="4 5">
    <name type="scientific">Dialister hominis</name>
    <dbReference type="NCBI Taxonomy" id="2582419"/>
    <lineage>
        <taxon>Bacteria</taxon>
        <taxon>Bacillati</taxon>
        <taxon>Bacillota</taxon>
        <taxon>Negativicutes</taxon>
        <taxon>Veillonellales</taxon>
        <taxon>Veillonellaceae</taxon>
        <taxon>Dialister</taxon>
    </lineage>
</organism>
<dbReference type="Pfam" id="PF00586">
    <property type="entry name" value="AIRS"/>
    <property type="match status" value="1"/>
</dbReference>
<dbReference type="PIRSF" id="PIRSF005303">
    <property type="entry name" value="Thiam_monoph_kin"/>
    <property type="match status" value="1"/>
</dbReference>
<evidence type="ECO:0000259" key="2">
    <source>
        <dbReference type="Pfam" id="PF00586"/>
    </source>
</evidence>
<dbReference type="SUPFAM" id="SSF56042">
    <property type="entry name" value="PurM C-terminal domain-like"/>
    <property type="match status" value="1"/>
</dbReference>
<feature type="binding site" evidence="1">
    <location>
        <begin position="129"/>
        <end position="130"/>
    </location>
    <ligand>
        <name>ATP</name>
        <dbReference type="ChEBI" id="CHEBI:30616"/>
    </ligand>
</feature>
<dbReference type="UniPathway" id="UPA00060">
    <property type="reaction ID" value="UER00142"/>
</dbReference>
<keyword evidence="1" id="KW-0784">Thiamine biosynthesis</keyword>
<dbReference type="GeneID" id="92716337"/>
<evidence type="ECO:0000259" key="3">
    <source>
        <dbReference type="Pfam" id="PF02769"/>
    </source>
</evidence>
<reference evidence="5" key="1">
    <citation type="submission" date="2019-05" db="EMBL/GenBank/DDBJ databases">
        <title>Complete genome sequencing of Dialister sp. strain 5BBH33.</title>
        <authorList>
            <person name="Sakamoto M."/>
            <person name="Murakami T."/>
            <person name="Mori H."/>
        </authorList>
    </citation>
    <scope>NUCLEOTIDE SEQUENCE [LARGE SCALE GENOMIC DNA]</scope>
    <source>
        <strain evidence="5">5BBH33</strain>
    </source>
</reference>
<feature type="binding site" evidence="1">
    <location>
        <position position="271"/>
    </location>
    <ligand>
        <name>substrate</name>
    </ligand>
</feature>
<evidence type="ECO:0000313" key="4">
    <source>
        <dbReference type="EMBL" id="BBK25187.1"/>
    </source>
</evidence>
<evidence type="ECO:0000313" key="5">
    <source>
        <dbReference type="Proteomes" id="UP000320585"/>
    </source>
</evidence>
<dbReference type="EMBL" id="AP019697">
    <property type="protein sequence ID" value="BBK25187.1"/>
    <property type="molecule type" value="Genomic_DNA"/>
</dbReference>
<feature type="binding site" evidence="1">
    <location>
        <position position="82"/>
    </location>
    <ligand>
        <name>Mg(2+)</name>
        <dbReference type="ChEBI" id="CHEBI:18420"/>
        <label>3</label>
    </ligand>
</feature>
<comment type="pathway">
    <text evidence="1">Cofactor biosynthesis; thiamine diphosphate biosynthesis; thiamine diphosphate from thiamine phosphate: step 1/1.</text>
</comment>
<feature type="binding site" evidence="1">
    <location>
        <position position="36"/>
    </location>
    <ligand>
        <name>Mg(2+)</name>
        <dbReference type="ChEBI" id="CHEBI:18420"/>
        <label>3</label>
    </ligand>
</feature>
<dbReference type="Pfam" id="PF02769">
    <property type="entry name" value="AIRS_C"/>
    <property type="match status" value="1"/>
</dbReference>
<keyword evidence="1" id="KW-0460">Magnesium</keyword>
<feature type="binding site" evidence="1">
    <location>
        <position position="220"/>
    </location>
    <ligand>
        <name>ATP</name>
        <dbReference type="ChEBI" id="CHEBI:30616"/>
    </ligand>
</feature>
<dbReference type="InterPro" id="IPR010918">
    <property type="entry name" value="PurM-like_C_dom"/>
</dbReference>
<keyword evidence="1 4" id="KW-0418">Kinase</keyword>
<comment type="miscellaneous">
    <text evidence="1">Reaction mechanism of ThiL seems to utilize a direct, inline transfer of the gamma-phosphate of ATP to TMP rather than a phosphorylated enzyme intermediate.</text>
</comment>
<feature type="domain" description="PurM-like N-terminal" evidence="2">
    <location>
        <begin position="34"/>
        <end position="148"/>
    </location>
</feature>
<dbReference type="PANTHER" id="PTHR30270:SF0">
    <property type="entry name" value="THIAMINE-MONOPHOSPHATE KINASE"/>
    <property type="match status" value="1"/>
</dbReference>
<keyword evidence="1" id="KW-0067">ATP-binding</keyword>
<feature type="binding site" evidence="1">
    <location>
        <position position="60"/>
    </location>
    <ligand>
        <name>substrate</name>
    </ligand>
</feature>
<keyword evidence="1" id="KW-0479">Metal-binding</keyword>
<dbReference type="EC" id="2.7.4.16" evidence="1"/>
<feature type="binding site" evidence="1">
    <location>
        <position position="51"/>
    </location>
    <ligand>
        <name>Mg(2+)</name>
        <dbReference type="ChEBI" id="CHEBI:18420"/>
        <label>4</label>
    </ligand>
</feature>
<comment type="catalytic activity">
    <reaction evidence="1">
        <text>thiamine phosphate + ATP = thiamine diphosphate + ADP</text>
        <dbReference type="Rhea" id="RHEA:15913"/>
        <dbReference type="ChEBI" id="CHEBI:30616"/>
        <dbReference type="ChEBI" id="CHEBI:37575"/>
        <dbReference type="ChEBI" id="CHEBI:58937"/>
        <dbReference type="ChEBI" id="CHEBI:456216"/>
        <dbReference type="EC" id="2.7.4.16"/>
    </reaction>
</comment>
<feature type="binding site" evidence="1">
    <location>
        <position position="82"/>
    </location>
    <ligand>
        <name>Mg(2+)</name>
        <dbReference type="ChEBI" id="CHEBI:18420"/>
        <label>4</label>
    </ligand>
</feature>
<dbReference type="HAMAP" id="MF_02128">
    <property type="entry name" value="TMP_kinase"/>
    <property type="match status" value="1"/>
</dbReference>
<keyword evidence="5" id="KW-1185">Reference proteome</keyword>
<feature type="binding site" evidence="1">
    <location>
        <position position="82"/>
    </location>
    <ligand>
        <name>Mg(2+)</name>
        <dbReference type="ChEBI" id="CHEBI:18420"/>
        <label>2</label>
    </ligand>
</feature>
<name>A0A8D4UUI1_9FIRM</name>
<dbReference type="SUPFAM" id="SSF55326">
    <property type="entry name" value="PurM N-terminal domain-like"/>
    <property type="match status" value="1"/>
</dbReference>
<dbReference type="KEGG" id="dho:Dia5BBH33_11220"/>
<feature type="binding site" evidence="1">
    <location>
        <position position="53"/>
    </location>
    <ligand>
        <name>Mg(2+)</name>
        <dbReference type="ChEBI" id="CHEBI:18420"/>
        <label>2</label>
    </ligand>
</feature>
<dbReference type="GO" id="GO:0009229">
    <property type="term" value="P:thiamine diphosphate biosynthetic process"/>
    <property type="evidence" value="ECO:0007669"/>
    <property type="project" value="UniProtKB-UniRule"/>
</dbReference>
<evidence type="ECO:0000256" key="1">
    <source>
        <dbReference type="HAMAP-Rule" id="MF_02128"/>
    </source>
</evidence>